<protein>
    <submittedName>
        <fullName evidence="2">Uncharacterized protein</fullName>
    </submittedName>
</protein>
<evidence type="ECO:0000313" key="2">
    <source>
        <dbReference type="EMBL" id="CAD9007019.1"/>
    </source>
</evidence>
<gene>
    <name evidence="2" type="ORF">EGYM00392_LOCUS18109</name>
</gene>
<dbReference type="AlphaFoldDB" id="A0A7S1IB77"/>
<evidence type="ECO:0000256" key="1">
    <source>
        <dbReference type="SAM" id="MobiDB-lite"/>
    </source>
</evidence>
<feature type="region of interest" description="Disordered" evidence="1">
    <location>
        <begin position="1"/>
        <end position="57"/>
    </location>
</feature>
<dbReference type="EMBL" id="HBGA01049421">
    <property type="protein sequence ID" value="CAD9007019.1"/>
    <property type="molecule type" value="Transcribed_RNA"/>
</dbReference>
<accession>A0A7S1IB77</accession>
<proteinExistence type="predicted"/>
<organism evidence="2">
    <name type="scientific">Eutreptiella gymnastica</name>
    <dbReference type="NCBI Taxonomy" id="73025"/>
    <lineage>
        <taxon>Eukaryota</taxon>
        <taxon>Discoba</taxon>
        <taxon>Euglenozoa</taxon>
        <taxon>Euglenida</taxon>
        <taxon>Spirocuta</taxon>
        <taxon>Euglenophyceae</taxon>
        <taxon>Eutreptiales</taxon>
        <taxon>Eutreptiaceae</taxon>
        <taxon>Eutreptiella</taxon>
    </lineage>
</organism>
<sequence>MVTEHHATHQNSLDQLAPPPPGDNQIQIPPPSPATRATVISPSNFWGREPQTHKSQSTVHCRGIWGCQIVRGTVQTFRLVFWGLTSCSKQRQERQCTVEFRTPQKTKLHPTLPLKGSQLSGYRKLLGDLYGRSGSSQLKHK</sequence>
<feature type="compositionally biased region" description="Pro residues" evidence="1">
    <location>
        <begin position="17"/>
        <end position="33"/>
    </location>
</feature>
<reference evidence="2" key="1">
    <citation type="submission" date="2021-01" db="EMBL/GenBank/DDBJ databases">
        <authorList>
            <person name="Corre E."/>
            <person name="Pelletier E."/>
            <person name="Niang G."/>
            <person name="Scheremetjew M."/>
            <person name="Finn R."/>
            <person name="Kale V."/>
            <person name="Holt S."/>
            <person name="Cochrane G."/>
            <person name="Meng A."/>
            <person name="Brown T."/>
            <person name="Cohen L."/>
        </authorList>
    </citation>
    <scope>NUCLEOTIDE SEQUENCE</scope>
    <source>
        <strain evidence="2">NIES-381</strain>
    </source>
</reference>
<name>A0A7S1IB77_9EUGL</name>